<dbReference type="Proteomes" id="UP001374579">
    <property type="component" value="Unassembled WGS sequence"/>
</dbReference>
<organism evidence="2 3">
    <name type="scientific">Littorina saxatilis</name>
    <dbReference type="NCBI Taxonomy" id="31220"/>
    <lineage>
        <taxon>Eukaryota</taxon>
        <taxon>Metazoa</taxon>
        <taxon>Spiralia</taxon>
        <taxon>Lophotrochozoa</taxon>
        <taxon>Mollusca</taxon>
        <taxon>Gastropoda</taxon>
        <taxon>Caenogastropoda</taxon>
        <taxon>Littorinimorpha</taxon>
        <taxon>Littorinoidea</taxon>
        <taxon>Littorinidae</taxon>
        <taxon>Littorina</taxon>
    </lineage>
</organism>
<feature type="transmembrane region" description="Helical" evidence="1">
    <location>
        <begin position="24"/>
        <end position="45"/>
    </location>
</feature>
<evidence type="ECO:0000256" key="1">
    <source>
        <dbReference type="SAM" id="Phobius"/>
    </source>
</evidence>
<evidence type="ECO:0000313" key="2">
    <source>
        <dbReference type="EMBL" id="KAK7109793.1"/>
    </source>
</evidence>
<accession>A0AAN9BPH4</accession>
<gene>
    <name evidence="2" type="ORF">V1264_013777</name>
</gene>
<dbReference type="CDD" id="cd09275">
    <property type="entry name" value="RNase_HI_RT_DIRS1"/>
    <property type="match status" value="1"/>
</dbReference>
<protein>
    <submittedName>
        <fullName evidence="2">Uncharacterized protein</fullName>
    </submittedName>
</protein>
<reference evidence="2 3" key="1">
    <citation type="submission" date="2024-02" db="EMBL/GenBank/DDBJ databases">
        <title>Chromosome-scale genome assembly of the rough periwinkle Littorina saxatilis.</title>
        <authorList>
            <person name="De Jode A."/>
            <person name="Faria R."/>
            <person name="Formenti G."/>
            <person name="Sims Y."/>
            <person name="Smith T.P."/>
            <person name="Tracey A."/>
            <person name="Wood J.M.D."/>
            <person name="Zagrodzka Z.B."/>
            <person name="Johannesson K."/>
            <person name="Butlin R.K."/>
            <person name="Leder E.H."/>
        </authorList>
    </citation>
    <scope>NUCLEOTIDE SEQUENCE [LARGE SCALE GENOMIC DNA]</scope>
    <source>
        <strain evidence="2">Snail1</strain>
        <tissue evidence="2">Muscle</tissue>
    </source>
</reference>
<evidence type="ECO:0000313" key="3">
    <source>
        <dbReference type="Proteomes" id="UP001374579"/>
    </source>
</evidence>
<sequence>MEGWGAHLSVHTASGLWNETQSGWHINALVLEAVFLGLQSFLSMVRNKHIRVRTDNTTVAVYINKQGGTLSLTLSVRSGQILAWGRQHLILSSAKYIPGKLNVLADYLSRPSRTMHTE</sequence>
<keyword evidence="1" id="KW-0472">Membrane</keyword>
<dbReference type="EMBL" id="JBAMIC010000003">
    <property type="protein sequence ID" value="KAK7109793.1"/>
    <property type="molecule type" value="Genomic_DNA"/>
</dbReference>
<keyword evidence="1" id="KW-1133">Transmembrane helix</keyword>
<proteinExistence type="predicted"/>
<name>A0AAN9BPH4_9CAEN</name>
<keyword evidence="1" id="KW-0812">Transmembrane</keyword>
<comment type="caution">
    <text evidence="2">The sequence shown here is derived from an EMBL/GenBank/DDBJ whole genome shotgun (WGS) entry which is preliminary data.</text>
</comment>
<dbReference type="AlphaFoldDB" id="A0AAN9BPH4"/>
<keyword evidence="3" id="KW-1185">Reference proteome</keyword>